<dbReference type="InterPro" id="IPR036861">
    <property type="entry name" value="Endochitinase-like_sf"/>
</dbReference>
<dbReference type="CDD" id="cd00035">
    <property type="entry name" value="ChtBD1"/>
    <property type="match status" value="2"/>
</dbReference>
<evidence type="ECO:0000256" key="14">
    <source>
        <dbReference type="SAM" id="MobiDB-lite"/>
    </source>
</evidence>
<dbReference type="Pfam" id="PF00187">
    <property type="entry name" value="Chitin_bind_1"/>
    <property type="match status" value="2"/>
</dbReference>
<dbReference type="Gene3D" id="3.20.20.80">
    <property type="entry name" value="Glycosidases"/>
    <property type="match status" value="1"/>
</dbReference>
<feature type="domain" description="GH18" evidence="17">
    <location>
        <begin position="160"/>
        <end position="517"/>
    </location>
</feature>
<evidence type="ECO:0000256" key="4">
    <source>
        <dbReference type="ARBA" id="ARBA00012729"/>
    </source>
</evidence>
<dbReference type="SUPFAM" id="SSF51445">
    <property type="entry name" value="(Trans)glycosidases"/>
    <property type="match status" value="1"/>
</dbReference>
<dbReference type="InterPro" id="IPR050314">
    <property type="entry name" value="Glycosyl_Hydrlase_18"/>
</dbReference>
<dbReference type="GO" id="GO:0000272">
    <property type="term" value="P:polysaccharide catabolic process"/>
    <property type="evidence" value="ECO:0007669"/>
    <property type="project" value="UniProtKB-KW"/>
</dbReference>
<keyword evidence="6 12" id="KW-0147">Chitin-binding</keyword>
<proteinExistence type="inferred from homology"/>
<dbReference type="PROSITE" id="PS50941">
    <property type="entry name" value="CHIT_BIND_I_2"/>
    <property type="match status" value="2"/>
</dbReference>
<keyword evidence="19" id="KW-1185">Reference proteome</keyword>
<feature type="disulfide bond" evidence="12">
    <location>
        <begin position="79"/>
        <end position="93"/>
    </location>
</feature>
<dbReference type="Proteomes" id="UP001303473">
    <property type="component" value="Unassembled WGS sequence"/>
</dbReference>
<comment type="subcellular location">
    <subcellularLocation>
        <location evidence="2">Secreted</location>
    </subcellularLocation>
</comment>
<feature type="domain" description="Chitin-binding type-1" evidence="16">
    <location>
        <begin position="65"/>
        <end position="110"/>
    </location>
</feature>
<dbReference type="InterPro" id="IPR017853">
    <property type="entry name" value="GH"/>
</dbReference>
<evidence type="ECO:0000256" key="1">
    <source>
        <dbReference type="ARBA" id="ARBA00000822"/>
    </source>
</evidence>
<keyword evidence="7 13" id="KW-0378">Hydrolase</keyword>
<evidence type="ECO:0000256" key="3">
    <source>
        <dbReference type="ARBA" id="ARBA00008682"/>
    </source>
</evidence>
<accession>A0AAN6S3G6</accession>
<evidence type="ECO:0000259" key="17">
    <source>
        <dbReference type="PROSITE" id="PS51910"/>
    </source>
</evidence>
<evidence type="ECO:0000256" key="13">
    <source>
        <dbReference type="RuleBase" id="RU000489"/>
    </source>
</evidence>
<dbReference type="PROSITE" id="PS51910">
    <property type="entry name" value="GH18_2"/>
    <property type="match status" value="1"/>
</dbReference>
<dbReference type="Gene3D" id="3.30.60.10">
    <property type="entry name" value="Endochitinase-like"/>
    <property type="match status" value="3"/>
</dbReference>
<dbReference type="InterPro" id="IPR018371">
    <property type="entry name" value="Chitin-binding_1_CS"/>
</dbReference>
<dbReference type="SMART" id="SM00270">
    <property type="entry name" value="ChtBD1"/>
    <property type="match status" value="3"/>
</dbReference>
<dbReference type="Gene3D" id="3.10.50.10">
    <property type="match status" value="1"/>
</dbReference>
<feature type="disulfide bond" evidence="12">
    <location>
        <begin position="74"/>
        <end position="86"/>
    </location>
</feature>
<keyword evidence="10 13" id="KW-0326">Glycosidase</keyword>
<sequence length="1307" mass="143468">MASRSVVRLLLAVFLALFSVLAAAQDCSATKLCATGCCSKYGYCGVGDDFCGAGCQSTCNYVAPPTDCGPDRPCADGSCCSKFGFCGLGQKYCAPGVCVNGCQAKSDCDPGDFGSAYVISPKCPLNVCCSKWGYCGVDDQHCQGQPKPQRQGSSTDSPIRRVVGYYEGWASRRPCDQFYPEDVPVGVYSHLNFAFASIDPGTFAIVPADQGDVDLYKRLSSMKKQDPELKVYIAIGGWAFNDPGPTVNVFTQLAASEANQKAFFTSLISFMETYDFDGVDIDWEYPAADDRAGRPEDFDNYPTFIGNLKSAIASTSRGGLTVTLPVAYWYLRHFDIKKLEPHVDWFNMMSYDLHGSWDMENKWVGNLLNSHTNLTEITEYFDLMWRNDMDPAKVVMGLGFYSRTFKASSTACMNAGCTFSTVGDRGECTHEYGVLSNSEVTELIKSTGATADLDKTAAVKILKVGNEWITYDDVDTFKLKVSFARSECLGGVMVWAVSLDVGDGTYSKQLQQATGFQSRAAMTSAGGGGGGGGHEGIGKGDLTVRHQCFWTDCGAPCPANYVGIPRADSDGGGEIMLDQTGCRHNGGARTLCCPVPTSKDANLPRCGWYDFNNGQCGKNSGSQCDEGWAEVGSYGGACHGYGKWQVACCTSTADVQSMSLYAMCDWRGDSYYGSEGNCVDGRDYKGCSGQIQSYNLVDNWTGSGAHQCWWWESFDGFFRQRTFGKGAYCCVQPTKARRWANCATQAMVRHDDGYCSSVCPGGTVKVGLDDVGIPGITLRDCTYGGQVYCCEDVYKKTTTVDEVANPFEEALQSIKDHQGQCPFLGPASKRRSDDDETSNRGLVVKRGAKDSRAVNPLDACTTVADDLRKWAASSLGNTLKGYEKAWNDKITSDYRYLTTDYMEKTIGSMLSSLEPDEADHSARNLENNLDQYNDWAEVDSGASSISLCDFLFFYSINAYLDEDDGSTDSGPGYDYGYGEVDYSQGGLKKKVRSISPAAPHFNLTSRSAIDPKDRDEQADEDLAESRRWLDERADQYGNPRTFESKKGTGNAVTMRSSTYPNGDGGDQLMRLNGDTHRYMIKPNTATGYTCNPKVHRLDADAGKGDTHTHWVTEHILELQTVPRFIDFLIDQRWPSVKSVPSLGMKPTTEPIDMASPKWSSWSSKSADHAGMWPLDMILNRLGSVDNVDDMVVCDADLNGAKAQLYRFVRPSGNSAWNGCCKTTSQVSGRNAISILSNTIGVFDYYDSADVKFRHQTAYDKAKQILDDFEDSFKKETGRTFRTSLGTLWRVYLTEHYARVVTWAISWI</sequence>
<dbReference type="PROSITE" id="PS01095">
    <property type="entry name" value="GH18_1"/>
    <property type="match status" value="1"/>
</dbReference>
<comment type="catalytic activity">
    <reaction evidence="1">
        <text>Random endo-hydrolysis of N-acetyl-beta-D-glucosaminide (1-&gt;4)-beta-linkages in chitin and chitodextrins.</text>
        <dbReference type="EC" id="3.2.1.14"/>
    </reaction>
</comment>
<feature type="disulfide bond" evidence="12">
    <location>
        <begin position="55"/>
        <end position="59"/>
    </location>
</feature>
<evidence type="ECO:0000256" key="12">
    <source>
        <dbReference type="PROSITE-ProRule" id="PRU00261"/>
    </source>
</evidence>
<keyword evidence="12" id="KW-1015">Disulfide bond</keyword>
<evidence type="ECO:0000256" key="8">
    <source>
        <dbReference type="ARBA" id="ARBA00023024"/>
    </source>
</evidence>
<dbReference type="InterPro" id="IPR001002">
    <property type="entry name" value="Chitin-bd_1"/>
</dbReference>
<feature type="non-terminal residue" evidence="18">
    <location>
        <position position="1307"/>
    </location>
</feature>
<reference evidence="19" key="1">
    <citation type="journal article" date="2023" name="Mol. Phylogenet. Evol.">
        <title>Genome-scale phylogeny and comparative genomics of the fungal order Sordariales.</title>
        <authorList>
            <person name="Hensen N."/>
            <person name="Bonometti L."/>
            <person name="Westerberg I."/>
            <person name="Brannstrom I.O."/>
            <person name="Guillou S."/>
            <person name="Cros-Aarteil S."/>
            <person name="Calhoun S."/>
            <person name="Haridas S."/>
            <person name="Kuo A."/>
            <person name="Mondo S."/>
            <person name="Pangilinan J."/>
            <person name="Riley R."/>
            <person name="LaButti K."/>
            <person name="Andreopoulos B."/>
            <person name="Lipzen A."/>
            <person name="Chen C."/>
            <person name="Yan M."/>
            <person name="Daum C."/>
            <person name="Ng V."/>
            <person name="Clum A."/>
            <person name="Steindorff A."/>
            <person name="Ohm R.A."/>
            <person name="Martin F."/>
            <person name="Silar P."/>
            <person name="Natvig D.O."/>
            <person name="Lalanne C."/>
            <person name="Gautier V."/>
            <person name="Ament-Velasquez S.L."/>
            <person name="Kruys A."/>
            <person name="Hutchinson M.I."/>
            <person name="Powell A.J."/>
            <person name="Barry K."/>
            <person name="Miller A.N."/>
            <person name="Grigoriev I.V."/>
            <person name="Debuchy R."/>
            <person name="Gladieux P."/>
            <person name="Hiltunen Thoren M."/>
            <person name="Johannesson H."/>
        </authorList>
    </citation>
    <scope>NUCLEOTIDE SEQUENCE [LARGE SCALE GENOMIC DNA]</scope>
    <source>
        <strain evidence="19">CBS 340.73</strain>
    </source>
</reference>
<dbReference type="InterPro" id="IPR001579">
    <property type="entry name" value="Glyco_hydro_18_chit_AS"/>
</dbReference>
<keyword evidence="8" id="KW-0146">Chitin degradation</keyword>
<keyword evidence="9" id="KW-0119">Carbohydrate metabolism</keyword>
<dbReference type="EMBL" id="MU853826">
    <property type="protein sequence ID" value="KAK3938613.1"/>
    <property type="molecule type" value="Genomic_DNA"/>
</dbReference>
<dbReference type="InterPro" id="IPR011583">
    <property type="entry name" value="Chitinase_II/V-like_cat"/>
</dbReference>
<dbReference type="GO" id="GO:0005576">
    <property type="term" value="C:extracellular region"/>
    <property type="evidence" value="ECO:0007669"/>
    <property type="project" value="UniProtKB-SubCell"/>
</dbReference>
<dbReference type="InterPro" id="IPR001223">
    <property type="entry name" value="Glyco_hydro18_cat"/>
</dbReference>
<feature type="region of interest" description="Disordered" evidence="14">
    <location>
        <begin position="1002"/>
        <end position="1066"/>
    </location>
</feature>
<evidence type="ECO:0000256" key="5">
    <source>
        <dbReference type="ARBA" id="ARBA00022525"/>
    </source>
</evidence>
<dbReference type="GO" id="GO:0008843">
    <property type="term" value="F:endochitinase activity"/>
    <property type="evidence" value="ECO:0007669"/>
    <property type="project" value="UniProtKB-EC"/>
</dbReference>
<dbReference type="InterPro" id="IPR029070">
    <property type="entry name" value="Chitinase_insertion_sf"/>
</dbReference>
<comment type="similarity">
    <text evidence="3">Belongs to the glycosyl hydrolase 18 family. Chitinase class V subfamily.</text>
</comment>
<feature type="compositionally biased region" description="Basic and acidic residues" evidence="14">
    <location>
        <begin position="1023"/>
        <end position="1034"/>
    </location>
</feature>
<dbReference type="PROSITE" id="PS00026">
    <property type="entry name" value="CHIT_BIND_I_1"/>
    <property type="match status" value="1"/>
</dbReference>
<evidence type="ECO:0000256" key="2">
    <source>
        <dbReference type="ARBA" id="ARBA00004613"/>
    </source>
</evidence>
<evidence type="ECO:0000256" key="6">
    <source>
        <dbReference type="ARBA" id="ARBA00022669"/>
    </source>
</evidence>
<dbReference type="Pfam" id="PF00704">
    <property type="entry name" value="Glyco_hydro_18"/>
    <property type="match status" value="1"/>
</dbReference>
<keyword evidence="15" id="KW-0732">Signal</keyword>
<evidence type="ECO:0000313" key="18">
    <source>
        <dbReference type="EMBL" id="KAK3938613.1"/>
    </source>
</evidence>
<keyword evidence="11" id="KW-0624">Polysaccharide degradation</keyword>
<feature type="domain" description="Chitin-binding type-1" evidence="16">
    <location>
        <begin position="24"/>
        <end position="61"/>
    </location>
</feature>
<evidence type="ECO:0000256" key="7">
    <source>
        <dbReference type="ARBA" id="ARBA00022801"/>
    </source>
</evidence>
<evidence type="ECO:0000313" key="19">
    <source>
        <dbReference type="Proteomes" id="UP001303473"/>
    </source>
</evidence>
<dbReference type="GO" id="GO:0008061">
    <property type="term" value="F:chitin binding"/>
    <property type="evidence" value="ECO:0007669"/>
    <property type="project" value="UniProtKB-UniRule"/>
</dbReference>
<dbReference type="GO" id="GO:0006032">
    <property type="term" value="P:chitin catabolic process"/>
    <property type="evidence" value="ECO:0007669"/>
    <property type="project" value="UniProtKB-KW"/>
</dbReference>
<feature type="chain" id="PRO_5042951437" description="chitinase" evidence="15">
    <location>
        <begin position="25"/>
        <end position="1307"/>
    </location>
</feature>
<evidence type="ECO:0000259" key="16">
    <source>
        <dbReference type="PROSITE" id="PS50941"/>
    </source>
</evidence>
<protein>
    <recommendedName>
        <fullName evidence="4">chitinase</fullName>
        <ecNumber evidence="4">3.2.1.14</ecNumber>
    </recommendedName>
</protein>
<gene>
    <name evidence="18" type="ORF">QBC46DRAFT_440079</name>
</gene>
<feature type="compositionally biased region" description="Polar residues" evidence="14">
    <location>
        <begin position="1050"/>
        <end position="1060"/>
    </location>
</feature>
<dbReference type="SUPFAM" id="SSF54556">
    <property type="entry name" value="Chitinase insertion domain"/>
    <property type="match status" value="1"/>
</dbReference>
<evidence type="ECO:0000256" key="15">
    <source>
        <dbReference type="SAM" id="SignalP"/>
    </source>
</evidence>
<evidence type="ECO:0000256" key="10">
    <source>
        <dbReference type="ARBA" id="ARBA00023295"/>
    </source>
</evidence>
<evidence type="ECO:0000256" key="9">
    <source>
        <dbReference type="ARBA" id="ARBA00023277"/>
    </source>
</evidence>
<comment type="caution">
    <text evidence="18">The sequence shown here is derived from an EMBL/GenBank/DDBJ whole genome shotgun (WGS) entry which is preliminary data.</text>
</comment>
<dbReference type="SMART" id="SM00636">
    <property type="entry name" value="Glyco_18"/>
    <property type="match status" value="1"/>
</dbReference>
<dbReference type="PANTHER" id="PTHR11177">
    <property type="entry name" value="CHITINASE"/>
    <property type="match status" value="1"/>
</dbReference>
<dbReference type="EC" id="3.2.1.14" evidence="4"/>
<evidence type="ECO:0000256" key="11">
    <source>
        <dbReference type="ARBA" id="ARBA00023326"/>
    </source>
</evidence>
<organism evidence="18 19">
    <name type="scientific">Diplogelasinospora grovesii</name>
    <dbReference type="NCBI Taxonomy" id="303347"/>
    <lineage>
        <taxon>Eukaryota</taxon>
        <taxon>Fungi</taxon>
        <taxon>Dikarya</taxon>
        <taxon>Ascomycota</taxon>
        <taxon>Pezizomycotina</taxon>
        <taxon>Sordariomycetes</taxon>
        <taxon>Sordariomycetidae</taxon>
        <taxon>Sordariales</taxon>
        <taxon>Diplogelasinosporaceae</taxon>
        <taxon>Diplogelasinospora</taxon>
    </lineage>
</organism>
<dbReference type="PANTHER" id="PTHR11177:SF402">
    <property type="entry name" value="CHITINASE"/>
    <property type="match status" value="1"/>
</dbReference>
<keyword evidence="5" id="KW-0964">Secreted</keyword>
<feature type="signal peptide" evidence="15">
    <location>
        <begin position="1"/>
        <end position="24"/>
    </location>
</feature>
<comment type="caution">
    <text evidence="12">Lacks conserved residue(s) required for the propagation of feature annotation.</text>
</comment>
<dbReference type="SUPFAM" id="SSF57016">
    <property type="entry name" value="Plant lectins/antimicrobial peptides"/>
    <property type="match status" value="2"/>
</dbReference>
<feature type="disulfide bond" evidence="12">
    <location>
        <begin position="37"/>
        <end position="51"/>
    </location>
</feature>
<name>A0AAN6S3G6_9PEZI</name>